<protein>
    <recommendedName>
        <fullName evidence="4">Reverse transcriptase domain-containing protein</fullName>
    </recommendedName>
</protein>
<organism evidence="2 3">
    <name type="scientific">Pisum sativum</name>
    <name type="common">Garden pea</name>
    <name type="synonym">Lathyrus oleraceus</name>
    <dbReference type="NCBI Taxonomy" id="3888"/>
    <lineage>
        <taxon>Eukaryota</taxon>
        <taxon>Viridiplantae</taxon>
        <taxon>Streptophyta</taxon>
        <taxon>Embryophyta</taxon>
        <taxon>Tracheophyta</taxon>
        <taxon>Spermatophyta</taxon>
        <taxon>Magnoliopsida</taxon>
        <taxon>eudicotyledons</taxon>
        <taxon>Gunneridae</taxon>
        <taxon>Pentapetalae</taxon>
        <taxon>rosids</taxon>
        <taxon>fabids</taxon>
        <taxon>Fabales</taxon>
        <taxon>Fabaceae</taxon>
        <taxon>Papilionoideae</taxon>
        <taxon>50 kb inversion clade</taxon>
        <taxon>NPAAA clade</taxon>
        <taxon>Hologalegina</taxon>
        <taxon>IRL clade</taxon>
        <taxon>Fabeae</taxon>
        <taxon>Lathyrus</taxon>
    </lineage>
</organism>
<dbReference type="PANTHER" id="PTHR46890">
    <property type="entry name" value="NON-LTR RETROLELEMENT REVERSE TRANSCRIPTASE-LIKE PROTEIN-RELATED"/>
    <property type="match status" value="1"/>
</dbReference>
<dbReference type="EMBL" id="JAMSHJ010000007">
    <property type="protein sequence ID" value="KAI5385678.1"/>
    <property type="molecule type" value="Genomic_DNA"/>
</dbReference>
<feature type="compositionally biased region" description="Basic and acidic residues" evidence="1">
    <location>
        <begin position="330"/>
        <end position="349"/>
    </location>
</feature>
<comment type="caution">
    <text evidence="2">The sequence shown here is derived from an EMBL/GenBank/DDBJ whole genome shotgun (WGS) entry which is preliminary data.</text>
</comment>
<gene>
    <name evidence="2" type="ORF">KIW84_072328</name>
</gene>
<reference evidence="2 3" key="1">
    <citation type="journal article" date="2022" name="Nat. Genet.">
        <title>Improved pea reference genome and pan-genome highlight genomic features and evolutionary characteristics.</title>
        <authorList>
            <person name="Yang T."/>
            <person name="Liu R."/>
            <person name="Luo Y."/>
            <person name="Hu S."/>
            <person name="Wang D."/>
            <person name="Wang C."/>
            <person name="Pandey M.K."/>
            <person name="Ge S."/>
            <person name="Xu Q."/>
            <person name="Li N."/>
            <person name="Li G."/>
            <person name="Huang Y."/>
            <person name="Saxena R.K."/>
            <person name="Ji Y."/>
            <person name="Li M."/>
            <person name="Yan X."/>
            <person name="He Y."/>
            <person name="Liu Y."/>
            <person name="Wang X."/>
            <person name="Xiang C."/>
            <person name="Varshney R.K."/>
            <person name="Ding H."/>
            <person name="Gao S."/>
            <person name="Zong X."/>
        </authorList>
    </citation>
    <scope>NUCLEOTIDE SEQUENCE [LARGE SCALE GENOMIC DNA]</scope>
    <source>
        <strain evidence="2 3">cv. Zhongwan 6</strain>
    </source>
</reference>
<evidence type="ECO:0008006" key="4">
    <source>
        <dbReference type="Google" id="ProtNLM"/>
    </source>
</evidence>
<dbReference type="PANTHER" id="PTHR46890:SF48">
    <property type="entry name" value="RNA-DIRECTED DNA POLYMERASE"/>
    <property type="match status" value="1"/>
</dbReference>
<dbReference type="AlphaFoldDB" id="A0A9D4VKP8"/>
<evidence type="ECO:0000256" key="1">
    <source>
        <dbReference type="SAM" id="MobiDB-lite"/>
    </source>
</evidence>
<keyword evidence="3" id="KW-1185">Reference proteome</keyword>
<evidence type="ECO:0000313" key="3">
    <source>
        <dbReference type="Proteomes" id="UP001058974"/>
    </source>
</evidence>
<proteinExistence type="predicted"/>
<dbReference type="InterPro" id="IPR052343">
    <property type="entry name" value="Retrotransposon-Effector_Assoc"/>
</dbReference>
<sequence length="716" mass="79187">MDTQPTVVSEINTTAAVDPPVVSVENPFPYGLSQSFIHPPVVTSVQQTMPVAPSGQQAMPVIQNVQQTVPLVPEPPKVVPTFTQANVHTRVQPYLNEPVYEILDDNDEGYQPRDRLREEIKTPLRAFHSKLFQAGLVSVSHIGCTNCKGCDKGCVMVRKDVQRLIDDGFLQVVNQVKEVAAIEPTFNLPESRGRIPVFNLPAPNSVMPVFSIPTPVTPTVDQPKPLIIQKPSPFPFSDPKAVPWKYEAHPQWDHLFLSRIALLALGILPPGMSVEFSPVGSRGKSYLEAKFRFSHQLFLSPKRGTVAEVPGYSHRNAYFISAHSGFEGDINIKRDPKSGKGKKKPESKLRCNGSTSGTRGGRGSFQLPLPPGLITVIEQRLSRKTSSANEPQQTPSIANAYRFKKKRCRIEEGSMEHATMAAAGIRFSSVTAESITLNFDPFQTLDRFQNLNSLGVPPWTKTPFTLALGQRVAVLCFRVSRRGIPNFNPNFNSMPQRRNRSFNAPLKNNGKSIRVPHKDDGNIITSQDEIEEVVLDYYGSLIGESDNNLTHIDVAAMREGDQLNVNQRGSIVALVNEKQILSTLHDISDMKALGIDAYGARFFKASWQNIKGDVIATMMDLFQNERLFRAVNYTVVTLIPKSEEATSIIDHRPIAGCTTMYKIISKVLTARLCKVIGSIVGSCQATFVPGQQIHNHILLAYELTKGYSKKGASLDV</sequence>
<dbReference type="Gramene" id="Psat07G0232800-T1">
    <property type="protein sequence ID" value="KAI5385678.1"/>
    <property type="gene ID" value="KIW84_072328"/>
</dbReference>
<name>A0A9D4VKP8_PEA</name>
<feature type="region of interest" description="Disordered" evidence="1">
    <location>
        <begin position="330"/>
        <end position="366"/>
    </location>
</feature>
<accession>A0A9D4VKP8</accession>
<dbReference type="Proteomes" id="UP001058974">
    <property type="component" value="Chromosome 7"/>
</dbReference>
<evidence type="ECO:0000313" key="2">
    <source>
        <dbReference type="EMBL" id="KAI5385678.1"/>
    </source>
</evidence>